<protein>
    <submittedName>
        <fullName evidence="1">Uncharacterized protein</fullName>
    </submittedName>
</protein>
<evidence type="ECO:0000313" key="2">
    <source>
        <dbReference type="Proteomes" id="UP000265618"/>
    </source>
</evidence>
<organism evidence="1 2">
    <name type="scientific">Kipferlia bialata</name>
    <dbReference type="NCBI Taxonomy" id="797122"/>
    <lineage>
        <taxon>Eukaryota</taxon>
        <taxon>Metamonada</taxon>
        <taxon>Carpediemonas-like organisms</taxon>
        <taxon>Kipferlia</taxon>
    </lineage>
</organism>
<reference evidence="1 2" key="1">
    <citation type="journal article" date="2018" name="PLoS ONE">
        <title>The draft genome of Kipferlia bialata reveals reductive genome evolution in fornicate parasites.</title>
        <authorList>
            <person name="Tanifuji G."/>
            <person name="Takabayashi S."/>
            <person name="Kume K."/>
            <person name="Takagi M."/>
            <person name="Nakayama T."/>
            <person name="Kamikawa R."/>
            <person name="Inagaki Y."/>
            <person name="Hashimoto T."/>
        </authorList>
    </citation>
    <scope>NUCLEOTIDE SEQUENCE [LARGE SCALE GENOMIC DNA]</scope>
    <source>
        <strain evidence="1">NY0173</strain>
    </source>
</reference>
<comment type="caution">
    <text evidence="1">The sequence shown here is derived from an EMBL/GenBank/DDBJ whole genome shotgun (WGS) entry which is preliminary data.</text>
</comment>
<feature type="non-terminal residue" evidence="1">
    <location>
        <position position="1"/>
    </location>
</feature>
<keyword evidence="2" id="KW-1185">Reference proteome</keyword>
<name>A0A391P3Y0_9EUKA</name>
<evidence type="ECO:0000313" key="1">
    <source>
        <dbReference type="EMBL" id="GCA63062.1"/>
    </source>
</evidence>
<gene>
    <name evidence="1" type="ORF">KIPB_007625</name>
</gene>
<sequence length="77" mass="8639">FWEQSRLNVALSRAKARLVVVTDIAERDISERKIPMPEGEKATVGELSPSDTESVRHMDAAELSAKSALRTLFKRLE</sequence>
<dbReference type="AlphaFoldDB" id="A0A391P3Y0"/>
<proteinExistence type="predicted"/>
<dbReference type="EMBL" id="BDIP01002186">
    <property type="protein sequence ID" value="GCA63062.1"/>
    <property type="molecule type" value="Genomic_DNA"/>
</dbReference>
<dbReference type="Proteomes" id="UP000265618">
    <property type="component" value="Unassembled WGS sequence"/>
</dbReference>
<accession>A0A391P3Y0</accession>